<reference evidence="7" key="1">
    <citation type="journal article" date="2021" name="PeerJ">
        <title>Extensive microbial diversity within the chicken gut microbiome revealed by metagenomics and culture.</title>
        <authorList>
            <person name="Gilroy R."/>
            <person name="Ravi A."/>
            <person name="Getino M."/>
            <person name="Pursley I."/>
            <person name="Horton D.L."/>
            <person name="Alikhan N.F."/>
            <person name="Baker D."/>
            <person name="Gharbi K."/>
            <person name="Hall N."/>
            <person name="Watson M."/>
            <person name="Adriaenssens E.M."/>
            <person name="Foster-Nyarko E."/>
            <person name="Jarju S."/>
            <person name="Secka A."/>
            <person name="Antonio M."/>
            <person name="Oren A."/>
            <person name="Chaudhuri R.R."/>
            <person name="La Ragione R."/>
            <person name="Hildebrand F."/>
            <person name="Pallen M.J."/>
        </authorList>
    </citation>
    <scope>NUCLEOTIDE SEQUENCE</scope>
    <source>
        <strain evidence="7">ChiHjej12B11-9195</strain>
    </source>
</reference>
<feature type="region of interest" description="Disordered" evidence="5">
    <location>
        <begin position="229"/>
        <end position="249"/>
    </location>
</feature>
<feature type="domain" description="HTH tetR-type" evidence="6">
    <location>
        <begin position="18"/>
        <end position="76"/>
    </location>
</feature>
<evidence type="ECO:0000313" key="8">
    <source>
        <dbReference type="Proteomes" id="UP000824134"/>
    </source>
</evidence>
<evidence type="ECO:0000259" key="6">
    <source>
        <dbReference type="PROSITE" id="PS50977"/>
    </source>
</evidence>
<dbReference type="Gene3D" id="1.10.357.10">
    <property type="entry name" value="Tetracycline Repressor, domain 2"/>
    <property type="match status" value="1"/>
</dbReference>
<dbReference type="Proteomes" id="UP000824134">
    <property type="component" value="Unassembled WGS sequence"/>
</dbReference>
<dbReference type="InterPro" id="IPR036271">
    <property type="entry name" value="Tet_transcr_reg_TetR-rel_C_sf"/>
</dbReference>
<dbReference type="GO" id="GO:0000976">
    <property type="term" value="F:transcription cis-regulatory region binding"/>
    <property type="evidence" value="ECO:0007669"/>
    <property type="project" value="TreeGrafter"/>
</dbReference>
<protein>
    <submittedName>
        <fullName evidence="7">TetR/AcrR family transcriptional regulator</fullName>
    </submittedName>
</protein>
<keyword evidence="3" id="KW-0804">Transcription</keyword>
<dbReference type="PANTHER" id="PTHR30055:SF151">
    <property type="entry name" value="TRANSCRIPTIONAL REGULATORY PROTEIN"/>
    <property type="match status" value="1"/>
</dbReference>
<dbReference type="Pfam" id="PF02909">
    <property type="entry name" value="TetR_C_1"/>
    <property type="match status" value="1"/>
</dbReference>
<evidence type="ECO:0000256" key="4">
    <source>
        <dbReference type="PROSITE-ProRule" id="PRU00335"/>
    </source>
</evidence>
<dbReference type="SUPFAM" id="SSF48498">
    <property type="entry name" value="Tetracyclin repressor-like, C-terminal domain"/>
    <property type="match status" value="1"/>
</dbReference>
<evidence type="ECO:0000256" key="2">
    <source>
        <dbReference type="ARBA" id="ARBA00023125"/>
    </source>
</evidence>
<sequence length="249" mass="26100">MTPTPASPRNAGRPSASLLTPDKITETAQKLMATEGDFTMAKLARALGVAPSSLYNHVASRDEVLAAISDQVAQGIDTQALQDAAAQVRGGTVSTLGARALWLEATERWARSYRQAFSVAPAVVMTLAVTPVRRAPATLAMYEQVTSAFTAFGMSPRQALLTVEAIEAFLLGAATDLHAPVDIFDPGDQAAEHPTMVEAYETLGGTPQDEAFTIGLSALLTGLSAALPATNSPPSPNKLPTGNLRIMQK</sequence>
<dbReference type="InterPro" id="IPR050109">
    <property type="entry name" value="HTH-type_TetR-like_transc_reg"/>
</dbReference>
<gene>
    <name evidence="7" type="ORF">H9821_02400</name>
</gene>
<feature type="DNA-binding region" description="H-T-H motif" evidence="4">
    <location>
        <begin position="39"/>
        <end position="58"/>
    </location>
</feature>
<reference evidence="7" key="2">
    <citation type="submission" date="2021-04" db="EMBL/GenBank/DDBJ databases">
        <authorList>
            <person name="Gilroy R."/>
        </authorList>
    </citation>
    <scope>NUCLEOTIDE SEQUENCE</scope>
    <source>
        <strain evidence="7">ChiHjej12B11-9195</strain>
    </source>
</reference>
<dbReference type="GO" id="GO:0003700">
    <property type="term" value="F:DNA-binding transcription factor activity"/>
    <property type="evidence" value="ECO:0007669"/>
    <property type="project" value="TreeGrafter"/>
</dbReference>
<evidence type="ECO:0000313" key="7">
    <source>
        <dbReference type="EMBL" id="HIY94502.1"/>
    </source>
</evidence>
<evidence type="ECO:0000256" key="5">
    <source>
        <dbReference type="SAM" id="MobiDB-lite"/>
    </source>
</evidence>
<name>A0A9D2CQF3_9MICC</name>
<accession>A0A9D2CQF3</accession>
<dbReference type="SUPFAM" id="SSF46689">
    <property type="entry name" value="Homeodomain-like"/>
    <property type="match status" value="1"/>
</dbReference>
<organism evidence="7 8">
    <name type="scientific">Candidatus Rothia avicola</name>
    <dbReference type="NCBI Taxonomy" id="2840478"/>
    <lineage>
        <taxon>Bacteria</taxon>
        <taxon>Bacillati</taxon>
        <taxon>Actinomycetota</taxon>
        <taxon>Actinomycetes</taxon>
        <taxon>Micrococcales</taxon>
        <taxon>Micrococcaceae</taxon>
        <taxon>Rothia</taxon>
    </lineage>
</organism>
<dbReference type="InterPro" id="IPR009057">
    <property type="entry name" value="Homeodomain-like_sf"/>
</dbReference>
<proteinExistence type="predicted"/>
<evidence type="ECO:0000256" key="1">
    <source>
        <dbReference type="ARBA" id="ARBA00023015"/>
    </source>
</evidence>
<dbReference type="PANTHER" id="PTHR30055">
    <property type="entry name" value="HTH-TYPE TRANSCRIPTIONAL REGULATOR RUTR"/>
    <property type="match status" value="1"/>
</dbReference>
<dbReference type="GO" id="GO:0045892">
    <property type="term" value="P:negative regulation of DNA-templated transcription"/>
    <property type="evidence" value="ECO:0007669"/>
    <property type="project" value="InterPro"/>
</dbReference>
<dbReference type="InterPro" id="IPR001647">
    <property type="entry name" value="HTH_TetR"/>
</dbReference>
<dbReference type="InterPro" id="IPR004111">
    <property type="entry name" value="Repressor_TetR_C"/>
</dbReference>
<keyword evidence="1" id="KW-0805">Transcription regulation</keyword>
<dbReference type="EMBL" id="DXCN01000021">
    <property type="protein sequence ID" value="HIY94502.1"/>
    <property type="molecule type" value="Genomic_DNA"/>
</dbReference>
<comment type="caution">
    <text evidence="7">The sequence shown here is derived from an EMBL/GenBank/DDBJ whole genome shotgun (WGS) entry which is preliminary data.</text>
</comment>
<evidence type="ECO:0000256" key="3">
    <source>
        <dbReference type="ARBA" id="ARBA00023163"/>
    </source>
</evidence>
<dbReference type="AlphaFoldDB" id="A0A9D2CQF3"/>
<keyword evidence="2 4" id="KW-0238">DNA-binding</keyword>
<dbReference type="PROSITE" id="PS50977">
    <property type="entry name" value="HTH_TETR_2"/>
    <property type="match status" value="1"/>
</dbReference>